<feature type="domain" description="RRM" evidence="3">
    <location>
        <begin position="5"/>
        <end position="56"/>
    </location>
</feature>
<dbReference type="InterPro" id="IPR000504">
    <property type="entry name" value="RRM_dom"/>
</dbReference>
<proteinExistence type="predicted"/>
<gene>
    <name evidence="4" type="ORF">V5799_013907</name>
</gene>
<evidence type="ECO:0000313" key="5">
    <source>
        <dbReference type="Proteomes" id="UP001321473"/>
    </source>
</evidence>
<dbReference type="Pfam" id="PF00076">
    <property type="entry name" value="RRM_1"/>
    <property type="match status" value="1"/>
</dbReference>
<dbReference type="InterPro" id="IPR012677">
    <property type="entry name" value="Nucleotide-bd_a/b_plait_sf"/>
</dbReference>
<dbReference type="Proteomes" id="UP001321473">
    <property type="component" value="Unassembled WGS sequence"/>
</dbReference>
<keyword evidence="1 2" id="KW-0694">RNA-binding</keyword>
<reference evidence="4 5" key="1">
    <citation type="journal article" date="2023" name="Arcadia Sci">
        <title>De novo assembly of a long-read Amblyomma americanum tick genome.</title>
        <authorList>
            <person name="Chou S."/>
            <person name="Poskanzer K.E."/>
            <person name="Rollins M."/>
            <person name="Thuy-Boun P.S."/>
        </authorList>
    </citation>
    <scope>NUCLEOTIDE SEQUENCE [LARGE SCALE GENOMIC DNA]</scope>
    <source>
        <strain evidence="4">F_SG_1</strain>
        <tissue evidence="4">Salivary glands</tissue>
    </source>
</reference>
<dbReference type="SUPFAM" id="SSF54928">
    <property type="entry name" value="RNA-binding domain, RBD"/>
    <property type="match status" value="1"/>
</dbReference>
<evidence type="ECO:0000259" key="3">
    <source>
        <dbReference type="PROSITE" id="PS50102"/>
    </source>
</evidence>
<comment type="caution">
    <text evidence="4">The sequence shown here is derived from an EMBL/GenBank/DDBJ whole genome shotgun (WGS) entry which is preliminary data.</text>
</comment>
<organism evidence="4 5">
    <name type="scientific">Amblyomma americanum</name>
    <name type="common">Lone star tick</name>
    <dbReference type="NCBI Taxonomy" id="6943"/>
    <lineage>
        <taxon>Eukaryota</taxon>
        <taxon>Metazoa</taxon>
        <taxon>Ecdysozoa</taxon>
        <taxon>Arthropoda</taxon>
        <taxon>Chelicerata</taxon>
        <taxon>Arachnida</taxon>
        <taxon>Acari</taxon>
        <taxon>Parasitiformes</taxon>
        <taxon>Ixodida</taxon>
        <taxon>Ixodoidea</taxon>
        <taxon>Ixodidae</taxon>
        <taxon>Amblyomminae</taxon>
        <taxon>Amblyomma</taxon>
    </lineage>
</organism>
<name>A0AAQ4E4J5_AMBAM</name>
<dbReference type="AlphaFoldDB" id="A0AAQ4E4J5"/>
<protein>
    <recommendedName>
        <fullName evidence="3">RRM domain-containing protein</fullName>
    </recommendedName>
</protein>
<evidence type="ECO:0000256" key="1">
    <source>
        <dbReference type="ARBA" id="ARBA00022884"/>
    </source>
</evidence>
<evidence type="ECO:0000256" key="2">
    <source>
        <dbReference type="PROSITE-ProRule" id="PRU00176"/>
    </source>
</evidence>
<dbReference type="Gene3D" id="3.30.70.330">
    <property type="match status" value="1"/>
</dbReference>
<dbReference type="SMART" id="SM00360">
    <property type="entry name" value="RRM"/>
    <property type="match status" value="1"/>
</dbReference>
<dbReference type="PANTHER" id="PTHR23147">
    <property type="entry name" value="SERINE/ARGININE RICH SPLICING FACTOR"/>
    <property type="match status" value="1"/>
</dbReference>
<dbReference type="PROSITE" id="PS50102">
    <property type="entry name" value="RRM"/>
    <property type="match status" value="1"/>
</dbReference>
<keyword evidence="5" id="KW-1185">Reference proteome</keyword>
<dbReference type="InterPro" id="IPR050907">
    <property type="entry name" value="SRSF"/>
</dbReference>
<sequence>MSGRGQLFIGRLPLDTRERDVEQVFERYGRLLRCDVKYGTGMAYAFVDYEDHRDAEWTDRPTGGRVWAPLTERGGLWPTD</sequence>
<evidence type="ECO:0000313" key="4">
    <source>
        <dbReference type="EMBL" id="KAK8769627.1"/>
    </source>
</evidence>
<dbReference type="InterPro" id="IPR035979">
    <property type="entry name" value="RBD_domain_sf"/>
</dbReference>
<dbReference type="GO" id="GO:0003723">
    <property type="term" value="F:RNA binding"/>
    <property type="evidence" value="ECO:0007669"/>
    <property type="project" value="UniProtKB-UniRule"/>
</dbReference>
<dbReference type="EMBL" id="JARKHS020022385">
    <property type="protein sequence ID" value="KAK8769627.1"/>
    <property type="molecule type" value="Genomic_DNA"/>
</dbReference>
<accession>A0AAQ4E4J5</accession>